<comment type="similarity">
    <text evidence="8">Belongs to the FtsL family.</text>
</comment>
<protein>
    <recommendedName>
        <fullName evidence="8 9">Cell division protein FtsL</fullName>
    </recommendedName>
</protein>
<keyword evidence="11" id="KW-1185">Reference proteome</keyword>
<dbReference type="InterPro" id="IPR011922">
    <property type="entry name" value="Cell_div_FtsL"/>
</dbReference>
<comment type="subcellular location">
    <subcellularLocation>
        <location evidence="8">Cell inner membrane</location>
        <topology evidence="8">Single-pass type II membrane protein</topology>
    </subcellularLocation>
    <subcellularLocation>
        <location evidence="1">Cell membrane</location>
        <topology evidence="1">Single-pass type II membrane protein</topology>
    </subcellularLocation>
    <text evidence="8">Localizes to the division septum where it forms a ring structure.</text>
</comment>
<keyword evidence="4 8" id="KW-0812">Transmembrane</keyword>
<evidence type="ECO:0000256" key="1">
    <source>
        <dbReference type="ARBA" id="ARBA00004401"/>
    </source>
</evidence>
<keyword evidence="6 8" id="KW-0472">Membrane</keyword>
<dbReference type="PANTHER" id="PTHR37479">
    <property type="entry name" value="CELL DIVISION PROTEIN FTSL"/>
    <property type="match status" value="1"/>
</dbReference>
<evidence type="ECO:0000256" key="6">
    <source>
        <dbReference type="ARBA" id="ARBA00023136"/>
    </source>
</evidence>
<proteinExistence type="inferred from homology"/>
<keyword evidence="2 8" id="KW-1003">Cell membrane</keyword>
<dbReference type="PANTHER" id="PTHR37479:SF1">
    <property type="entry name" value="CELL DIVISION PROTEIN FTSL"/>
    <property type="match status" value="1"/>
</dbReference>
<dbReference type="EMBL" id="BAABKD010000009">
    <property type="protein sequence ID" value="GAA5089173.1"/>
    <property type="molecule type" value="Genomic_DNA"/>
</dbReference>
<evidence type="ECO:0000313" key="10">
    <source>
        <dbReference type="EMBL" id="GAA5089173.1"/>
    </source>
</evidence>
<comment type="subunit">
    <text evidence="8">Part of a complex composed of FtsB, FtsL and FtsQ.</text>
</comment>
<comment type="caution">
    <text evidence="10">The sequence shown here is derived from an EMBL/GenBank/DDBJ whole genome shotgun (WGS) entry which is preliminary data.</text>
</comment>
<evidence type="ECO:0000256" key="2">
    <source>
        <dbReference type="ARBA" id="ARBA00022475"/>
    </source>
</evidence>
<feature type="transmembrane region" description="Helical" evidence="8">
    <location>
        <begin position="6"/>
        <end position="23"/>
    </location>
</feature>
<dbReference type="RefSeq" id="WP_345370342.1">
    <property type="nucleotide sequence ID" value="NZ_BAABKD010000009.1"/>
</dbReference>
<name>A0ABP9M1F6_9BURK</name>
<sequence>MNLRIWVPILALLVMASAIYLVNTRYQSRALFIKSEQLQLQAQELDVAWRHLQSDRAELARNARIDRIARQDLALYPADLSRTLYIQGKPSILPPRGAQP</sequence>
<organism evidence="10 11">
    <name type="scientific">Paenalcaligenes hermetiae</name>
    <dbReference type="NCBI Taxonomy" id="1157987"/>
    <lineage>
        <taxon>Bacteria</taxon>
        <taxon>Pseudomonadati</taxon>
        <taxon>Pseudomonadota</taxon>
        <taxon>Betaproteobacteria</taxon>
        <taxon>Burkholderiales</taxon>
        <taxon>Alcaligenaceae</taxon>
        <taxon>Paenalcaligenes</taxon>
    </lineage>
</organism>
<dbReference type="NCBIfam" id="TIGR02209">
    <property type="entry name" value="ftsL_broad"/>
    <property type="match status" value="1"/>
</dbReference>
<dbReference type="GO" id="GO:0051301">
    <property type="term" value="P:cell division"/>
    <property type="evidence" value="ECO:0007669"/>
    <property type="project" value="UniProtKB-KW"/>
</dbReference>
<dbReference type="Proteomes" id="UP001500227">
    <property type="component" value="Unassembled WGS sequence"/>
</dbReference>
<dbReference type="HAMAP" id="MF_00910">
    <property type="entry name" value="FtsL"/>
    <property type="match status" value="1"/>
</dbReference>
<reference evidence="11" key="1">
    <citation type="journal article" date="2019" name="Int. J. Syst. Evol. Microbiol.">
        <title>The Global Catalogue of Microorganisms (GCM) 10K type strain sequencing project: providing services to taxonomists for standard genome sequencing and annotation.</title>
        <authorList>
            <consortium name="The Broad Institute Genomics Platform"/>
            <consortium name="The Broad Institute Genome Sequencing Center for Infectious Disease"/>
            <person name="Wu L."/>
            <person name="Ma J."/>
        </authorList>
    </citation>
    <scope>NUCLEOTIDE SEQUENCE [LARGE SCALE GENOMIC DNA]</scope>
    <source>
        <strain evidence="11">JCM 18423</strain>
    </source>
</reference>
<evidence type="ECO:0000256" key="3">
    <source>
        <dbReference type="ARBA" id="ARBA00022618"/>
    </source>
</evidence>
<dbReference type="Pfam" id="PF04999">
    <property type="entry name" value="FtsL"/>
    <property type="match status" value="1"/>
</dbReference>
<evidence type="ECO:0000256" key="9">
    <source>
        <dbReference type="NCBIfam" id="TIGR02209"/>
    </source>
</evidence>
<keyword evidence="7 8" id="KW-0131">Cell cycle</keyword>
<evidence type="ECO:0000256" key="5">
    <source>
        <dbReference type="ARBA" id="ARBA00022989"/>
    </source>
</evidence>
<keyword evidence="5 8" id="KW-1133">Transmembrane helix</keyword>
<keyword evidence="8" id="KW-0997">Cell inner membrane</keyword>
<accession>A0ABP9M1F6</accession>
<evidence type="ECO:0000256" key="7">
    <source>
        <dbReference type="ARBA" id="ARBA00023306"/>
    </source>
</evidence>
<evidence type="ECO:0000313" key="11">
    <source>
        <dbReference type="Proteomes" id="UP001500227"/>
    </source>
</evidence>
<comment type="function">
    <text evidence="8">Essential cell division protein. May link together the upstream cell division proteins, which are predominantly cytoplasmic, with the downstream cell division proteins, which are predominantly periplasmic.</text>
</comment>
<evidence type="ECO:0000256" key="8">
    <source>
        <dbReference type="HAMAP-Rule" id="MF_00910"/>
    </source>
</evidence>
<evidence type="ECO:0000256" key="4">
    <source>
        <dbReference type="ARBA" id="ARBA00022692"/>
    </source>
</evidence>
<gene>
    <name evidence="8 10" type="primary">ftsL</name>
    <name evidence="10" type="ORF">GCM10023337_11650</name>
</gene>
<keyword evidence="3 8" id="KW-0132">Cell division</keyword>